<sequence>MNDSDLSPLDRSGEGIPEESSPVNPSSFSSNKRSPTSPPSATPKAAPAPSATQQPLAESIHGGTSKANSQAFIFRVPTEDFVEAAGAGEDGSLCGKGSGELHPQTEISGGHQTFQYTREDLHQMATGIDQSPSGKPNDKENGPMNPSLPSPMPIQPQKEKRESKTGSDAQEEEEPNPLRPSKQDIVVLENVHKTYMLGIEGVPALRGVSVEIKKGEFVVILGKSGGGKTTMLNV</sequence>
<organism evidence="2">
    <name type="scientific">Chromera velia CCMP2878</name>
    <dbReference type="NCBI Taxonomy" id="1169474"/>
    <lineage>
        <taxon>Eukaryota</taxon>
        <taxon>Sar</taxon>
        <taxon>Alveolata</taxon>
        <taxon>Colpodellida</taxon>
        <taxon>Chromeraceae</taxon>
        <taxon>Chromera</taxon>
    </lineage>
</organism>
<proteinExistence type="predicted"/>
<feature type="region of interest" description="Disordered" evidence="1">
    <location>
        <begin position="1"/>
        <end position="65"/>
    </location>
</feature>
<evidence type="ECO:0000313" key="2">
    <source>
        <dbReference type="EMBL" id="CEM50392.1"/>
    </source>
</evidence>
<dbReference type="GO" id="GO:0005886">
    <property type="term" value="C:plasma membrane"/>
    <property type="evidence" value="ECO:0007669"/>
    <property type="project" value="TreeGrafter"/>
</dbReference>
<dbReference type="EMBL" id="CDMZ01004650">
    <property type="protein sequence ID" value="CEM50392.1"/>
    <property type="molecule type" value="Genomic_DNA"/>
</dbReference>
<dbReference type="AlphaFoldDB" id="A0A0G4I0K7"/>
<feature type="compositionally biased region" description="Low complexity" evidence="1">
    <location>
        <begin position="18"/>
        <end position="35"/>
    </location>
</feature>
<dbReference type="GO" id="GO:0022857">
    <property type="term" value="F:transmembrane transporter activity"/>
    <property type="evidence" value="ECO:0007669"/>
    <property type="project" value="TreeGrafter"/>
</dbReference>
<dbReference type="PANTHER" id="PTHR24220">
    <property type="entry name" value="IMPORT ATP-BINDING PROTEIN"/>
    <property type="match status" value="1"/>
</dbReference>
<dbReference type="Gene3D" id="3.40.50.300">
    <property type="entry name" value="P-loop containing nucleotide triphosphate hydrolases"/>
    <property type="match status" value="1"/>
</dbReference>
<evidence type="ECO:0000256" key="1">
    <source>
        <dbReference type="SAM" id="MobiDB-lite"/>
    </source>
</evidence>
<protein>
    <recommendedName>
        <fullName evidence="3">ABC transporter domain-containing protein</fullName>
    </recommendedName>
</protein>
<accession>A0A0G4I0K7</accession>
<gene>
    <name evidence="2" type="ORF">Cvel_9959</name>
</gene>
<dbReference type="PANTHER" id="PTHR24220:SF688">
    <property type="entry name" value="ABC TRANSPORTER H FAMILY MEMBER 2"/>
    <property type="match status" value="1"/>
</dbReference>
<feature type="region of interest" description="Disordered" evidence="1">
    <location>
        <begin position="87"/>
        <end position="107"/>
    </location>
</feature>
<feature type="non-terminal residue" evidence="2">
    <location>
        <position position="234"/>
    </location>
</feature>
<feature type="region of interest" description="Disordered" evidence="1">
    <location>
        <begin position="126"/>
        <end position="184"/>
    </location>
</feature>
<reference evidence="2" key="1">
    <citation type="submission" date="2014-11" db="EMBL/GenBank/DDBJ databases">
        <authorList>
            <person name="Otto D Thomas"/>
            <person name="Naeem Raeece"/>
        </authorList>
    </citation>
    <scope>NUCLEOTIDE SEQUENCE</scope>
</reference>
<dbReference type="InterPro" id="IPR027417">
    <property type="entry name" value="P-loop_NTPase"/>
</dbReference>
<name>A0A0G4I0K7_9ALVE</name>
<feature type="compositionally biased region" description="Low complexity" evidence="1">
    <location>
        <begin position="42"/>
        <end position="52"/>
    </location>
</feature>
<dbReference type="InterPro" id="IPR015854">
    <property type="entry name" value="ABC_transpr_LolD-like"/>
</dbReference>
<evidence type="ECO:0008006" key="3">
    <source>
        <dbReference type="Google" id="ProtNLM"/>
    </source>
</evidence>
<dbReference type="SUPFAM" id="SSF52540">
    <property type="entry name" value="P-loop containing nucleoside triphosphate hydrolases"/>
    <property type="match status" value="1"/>
</dbReference>